<evidence type="ECO:0000313" key="3">
    <source>
        <dbReference type="Proteomes" id="UP000464495"/>
    </source>
</evidence>
<dbReference type="Proteomes" id="UP000464495">
    <property type="component" value="Chromosome"/>
</dbReference>
<keyword evidence="1" id="KW-0732">Signal</keyword>
<gene>
    <name evidence="2" type="ORF">GO499_05155</name>
</gene>
<accession>A0A6P1SYR7</accession>
<dbReference type="RefSeq" id="WP_161861190.1">
    <property type="nucleotide sequence ID" value="NZ_CP046620.1"/>
</dbReference>
<name>A0A6P1SYR7_9RHOB</name>
<feature type="signal peptide" evidence="1">
    <location>
        <begin position="1"/>
        <end position="18"/>
    </location>
</feature>
<organism evidence="2 3">
    <name type="scientific">Algicella marina</name>
    <dbReference type="NCBI Taxonomy" id="2683284"/>
    <lineage>
        <taxon>Bacteria</taxon>
        <taxon>Pseudomonadati</taxon>
        <taxon>Pseudomonadota</taxon>
        <taxon>Alphaproteobacteria</taxon>
        <taxon>Rhodobacterales</taxon>
        <taxon>Paracoccaceae</taxon>
        <taxon>Algicella</taxon>
    </lineage>
</organism>
<dbReference type="AlphaFoldDB" id="A0A6P1SYR7"/>
<protein>
    <recommendedName>
        <fullName evidence="4">Secreted protein</fullName>
    </recommendedName>
</protein>
<evidence type="ECO:0000256" key="1">
    <source>
        <dbReference type="SAM" id="SignalP"/>
    </source>
</evidence>
<dbReference type="KEGG" id="amaq:GO499_05155"/>
<reference evidence="2 3" key="1">
    <citation type="submission" date="2019-12" db="EMBL/GenBank/DDBJ databases">
        <title>Complete genome sequence of Algicella marina strain 9Alg 56(T) isolated from the red alga Tichocarpus crinitus.</title>
        <authorList>
            <person name="Kim S.-G."/>
            <person name="Nedashkovskaya O.I."/>
        </authorList>
    </citation>
    <scope>NUCLEOTIDE SEQUENCE [LARGE SCALE GENOMIC DNA]</scope>
    <source>
        <strain evidence="2 3">9Alg 56</strain>
    </source>
</reference>
<keyword evidence="3" id="KW-1185">Reference proteome</keyword>
<evidence type="ECO:0000313" key="2">
    <source>
        <dbReference type="EMBL" id="QHQ34621.1"/>
    </source>
</evidence>
<feature type="chain" id="PRO_5026661946" description="Secreted protein" evidence="1">
    <location>
        <begin position="19"/>
        <end position="149"/>
    </location>
</feature>
<evidence type="ECO:0008006" key="4">
    <source>
        <dbReference type="Google" id="ProtNLM"/>
    </source>
</evidence>
<dbReference type="EMBL" id="CP046620">
    <property type="protein sequence ID" value="QHQ34621.1"/>
    <property type="molecule type" value="Genomic_DNA"/>
</dbReference>
<sequence length="149" mass="16346">MRWYPAYFLCLLAAPAVAQDEMNFADRGERVLDMAVLERCAGAEKIGVDGCDAADLAENLGLISGSEIRPFGKFGMESFAMLTSLRYAASSLFFLAEGEPCYAEEERGAAVEIWSLWVELPPDIPQVMAEKYAVFDGVMDKIVTLELGC</sequence>
<proteinExistence type="predicted"/>